<accession>A0A4S5EKQ3</accession>
<comment type="caution">
    <text evidence="1">The sequence shown here is derived from an EMBL/GenBank/DDBJ whole genome shotgun (WGS) entry which is preliminary data.</text>
</comment>
<dbReference type="InterPro" id="IPR025683">
    <property type="entry name" value="Protein_beta"/>
</dbReference>
<dbReference type="EMBL" id="SSXH01000351">
    <property type="protein sequence ID" value="THJ72646.1"/>
    <property type="molecule type" value="Genomic_DNA"/>
</dbReference>
<gene>
    <name evidence="1" type="ORF">E7Y31_14270</name>
</gene>
<protein>
    <recommendedName>
        <fullName evidence="3">Beta protein</fullName>
    </recommendedName>
</protein>
<proteinExistence type="predicted"/>
<evidence type="ECO:0000313" key="2">
    <source>
        <dbReference type="Proteomes" id="UP000305282"/>
    </source>
</evidence>
<reference evidence="1 2" key="1">
    <citation type="submission" date="2019-04" db="EMBL/GenBank/DDBJ databases">
        <title>Draft genome sequences for three unisolated Alnus-infective Frankia Sp+ strains, AgTrS, AiOr and AvVan, the first sequenced Frankia strains able to sporulate in-planta.</title>
        <authorList>
            <person name="Bethencourt L."/>
            <person name="Vautrin F."/>
            <person name="Taib N."/>
            <person name="Dubost A."/>
            <person name="Castro-Garcia L."/>
            <person name="Imbaud O."/>
            <person name="Abrouk D."/>
            <person name="Fournier P."/>
            <person name="Briolay J."/>
            <person name="Nguyen A."/>
            <person name="Normand P."/>
            <person name="Fernandez M.P."/>
            <person name="Brochier-Armanet C."/>
            <person name="Herrera-Belaroussi A."/>
        </authorList>
    </citation>
    <scope>NUCLEOTIDE SEQUENCE [LARGE SCALE GENOMIC DNA]</scope>
    <source>
        <strain evidence="1 2">AvVan</strain>
    </source>
</reference>
<dbReference type="OrthoDB" id="4764243at2"/>
<organism evidence="1 2">
    <name type="scientific">Candidatus Frankia alpina</name>
    <dbReference type="NCBI Taxonomy" id="2699483"/>
    <lineage>
        <taxon>Bacteria</taxon>
        <taxon>Bacillati</taxon>
        <taxon>Actinomycetota</taxon>
        <taxon>Actinomycetes</taxon>
        <taxon>Frankiales</taxon>
        <taxon>Frankiaceae</taxon>
        <taxon>Frankia</taxon>
    </lineage>
</organism>
<keyword evidence="2" id="KW-1185">Reference proteome</keyword>
<evidence type="ECO:0008006" key="3">
    <source>
        <dbReference type="Google" id="ProtNLM"/>
    </source>
</evidence>
<evidence type="ECO:0000313" key="1">
    <source>
        <dbReference type="EMBL" id="THJ72646.1"/>
    </source>
</evidence>
<name>A0A4S5EKQ3_9ACTN</name>
<sequence length="363" mass="38422">MPANPRYVPILVAKLGERNALRDLPPAARAGLTPLLVVPPIPINRDTGEPSKTVDDHLRDLTKDVSAKWAGPAFVDLGYFDDAQASLAEHPLEAFVDKLAKTEAEPGMAAIPVTSPNRSPQYQDAVVALHRRYGRGVCFRLSPDEWPALDKGTALKKLMGHLRIGPGKADLVLDCGSKIGDSSRVASSRFESELMGLPVPRLWRSITVAGTSAPVGMAGIPRGLTAVERVEWATYLDLVDHLGTRTPGFGDYAIANPDADAVAFPPGGSISAALRYTENDRWIVAKGGLFKGKNSTGGAAMNPVAQLLCSSPHFAGAQHCSADAWIADAALGASGGGPAQWRQHGTLHHLVTVSEQLASLFAP</sequence>
<dbReference type="Proteomes" id="UP000305282">
    <property type="component" value="Unassembled WGS sequence"/>
</dbReference>
<dbReference type="Pfam" id="PF14350">
    <property type="entry name" value="Beta_protein"/>
    <property type="match status" value="1"/>
</dbReference>
<dbReference type="RefSeq" id="WP_136448578.1">
    <property type="nucleotide sequence ID" value="NZ_SSXH01000351.1"/>
</dbReference>
<dbReference type="AlphaFoldDB" id="A0A4S5EKQ3"/>